<keyword evidence="2" id="KW-1185">Reference proteome</keyword>
<dbReference type="EMBL" id="CAVMJV010000026">
    <property type="protein sequence ID" value="CAK5074354.1"/>
    <property type="molecule type" value="Genomic_DNA"/>
</dbReference>
<reference evidence="1" key="1">
    <citation type="submission" date="2023-11" db="EMBL/GenBank/DDBJ databases">
        <authorList>
            <person name="Poullet M."/>
        </authorList>
    </citation>
    <scope>NUCLEOTIDE SEQUENCE</scope>
    <source>
        <strain evidence="1">E1834</strain>
    </source>
</reference>
<sequence length="73" mass="8132">MSTHSTPIPNAENPVFRSSNSELRLSALSLIPFNSPHSQLSDDYPLAHTSQSRKSRISSSTSNFDFYPYTLSL</sequence>
<comment type="caution">
    <text evidence="1">The sequence shown here is derived from an EMBL/GenBank/DDBJ whole genome shotgun (WGS) entry which is preliminary data.</text>
</comment>
<protein>
    <submittedName>
        <fullName evidence="1">Uncharacterized protein</fullName>
    </submittedName>
</protein>
<evidence type="ECO:0000313" key="1">
    <source>
        <dbReference type="EMBL" id="CAK5074354.1"/>
    </source>
</evidence>
<evidence type="ECO:0000313" key="2">
    <source>
        <dbReference type="Proteomes" id="UP001497535"/>
    </source>
</evidence>
<organism evidence="1 2">
    <name type="scientific">Meloidogyne enterolobii</name>
    <name type="common">Root-knot nematode worm</name>
    <name type="synonym">Meloidogyne mayaguensis</name>
    <dbReference type="NCBI Taxonomy" id="390850"/>
    <lineage>
        <taxon>Eukaryota</taxon>
        <taxon>Metazoa</taxon>
        <taxon>Ecdysozoa</taxon>
        <taxon>Nematoda</taxon>
        <taxon>Chromadorea</taxon>
        <taxon>Rhabditida</taxon>
        <taxon>Tylenchina</taxon>
        <taxon>Tylenchomorpha</taxon>
        <taxon>Tylenchoidea</taxon>
        <taxon>Meloidogynidae</taxon>
        <taxon>Meloidogyninae</taxon>
        <taxon>Meloidogyne</taxon>
    </lineage>
</organism>
<dbReference type="Proteomes" id="UP001497535">
    <property type="component" value="Unassembled WGS sequence"/>
</dbReference>
<gene>
    <name evidence="1" type="ORF">MENTE1834_LOCUS21100</name>
</gene>
<proteinExistence type="predicted"/>
<accession>A0ACB0Z715</accession>
<name>A0ACB0Z715_MELEN</name>